<dbReference type="AlphaFoldDB" id="F4PDJ4"/>
<dbReference type="FunCoup" id="F4PDJ4">
    <property type="interactions" value="556"/>
</dbReference>
<sequence>MLDTPASSTSSLVENLDSIETVHIASASHPTQDFLDMEVNGSTPGTESNKKKKTRVIVTSTSMDLESHIANYKSRTTRIDRLIFIADRCPVLQVDALQFAAKELLETVNVDKYLIVLGKLNDYLTSLQRLPMNVDEKWVEQTRLASRKKTDQLEYELRTYRANSIKESIRMGHSDFGDHFYALGDLQNALKSYTRTKDYCTTPKHILDMCLSVVKTCIAMGTFSHAQTYLIKAETIPDLPNKETLGSKLTSICGILSLETGAYYKAAKSFLSIPFDHVNELYETISPNDVAVYGGLIALATFERSELKKLVFENSSFKQFLELEPQIREMIYAFYSLNFRASLDILGKIKNDLLLDMYLHDHVEHIYQQIRKKALVQYFFPFVTVDMNKMASSFNCTVSDLEREVAVLIGDGHIQARIDSHNKILRAKQHNQRSQLYSRATEIATDFAFQSRATLLRAKLLEMDLVQPTRYR</sequence>
<dbReference type="Pfam" id="PF10602">
    <property type="entry name" value="RPN7"/>
    <property type="match status" value="1"/>
</dbReference>
<evidence type="ECO:0000256" key="3">
    <source>
        <dbReference type="ARBA" id="ARBA00008793"/>
    </source>
</evidence>
<dbReference type="RefSeq" id="XP_006682569.1">
    <property type="nucleotide sequence ID" value="XM_006682506.1"/>
</dbReference>
<proteinExistence type="inferred from homology"/>
<evidence type="ECO:0000313" key="9">
    <source>
        <dbReference type="Proteomes" id="UP000007241"/>
    </source>
</evidence>
<dbReference type="GeneID" id="18236947"/>
<feature type="domain" description="PCI" evidence="7">
    <location>
        <begin position="262"/>
        <end position="432"/>
    </location>
</feature>
<keyword evidence="4" id="KW-0963">Cytoplasm</keyword>
<evidence type="ECO:0000259" key="7">
    <source>
        <dbReference type="PROSITE" id="PS50250"/>
    </source>
</evidence>
<comment type="similarity">
    <text evidence="3">Belongs to the CSN1 family.</text>
</comment>
<evidence type="ECO:0000313" key="8">
    <source>
        <dbReference type="EMBL" id="EGF76688.1"/>
    </source>
</evidence>
<gene>
    <name evidence="8" type="ORF">BATDEDRAFT_14705</name>
</gene>
<dbReference type="InterPro" id="IPR019585">
    <property type="entry name" value="Rpn7/CSN1"/>
</dbReference>
<dbReference type="OrthoDB" id="422427at2759"/>
<organism evidence="8 9">
    <name type="scientific">Batrachochytrium dendrobatidis (strain JAM81 / FGSC 10211)</name>
    <name type="common">Frog chytrid fungus</name>
    <dbReference type="NCBI Taxonomy" id="684364"/>
    <lineage>
        <taxon>Eukaryota</taxon>
        <taxon>Fungi</taxon>
        <taxon>Fungi incertae sedis</taxon>
        <taxon>Chytridiomycota</taxon>
        <taxon>Chytridiomycota incertae sedis</taxon>
        <taxon>Chytridiomycetes</taxon>
        <taxon>Rhizophydiales</taxon>
        <taxon>Rhizophydiales incertae sedis</taxon>
        <taxon>Batrachochytrium</taxon>
    </lineage>
</organism>
<evidence type="ECO:0000256" key="4">
    <source>
        <dbReference type="ARBA" id="ARBA00022490"/>
    </source>
</evidence>
<evidence type="ECO:0000256" key="1">
    <source>
        <dbReference type="ARBA" id="ARBA00004123"/>
    </source>
</evidence>
<evidence type="ECO:0000256" key="2">
    <source>
        <dbReference type="ARBA" id="ARBA00004496"/>
    </source>
</evidence>
<dbReference type="EMBL" id="GL882895">
    <property type="protein sequence ID" value="EGF76688.1"/>
    <property type="molecule type" value="Genomic_DNA"/>
</dbReference>
<reference evidence="8 9" key="1">
    <citation type="submission" date="2009-12" db="EMBL/GenBank/DDBJ databases">
        <title>The draft genome of Batrachochytrium dendrobatidis.</title>
        <authorList>
            <consortium name="US DOE Joint Genome Institute (JGI-PGF)"/>
            <person name="Kuo A."/>
            <person name="Salamov A."/>
            <person name="Schmutz J."/>
            <person name="Lucas S."/>
            <person name="Pitluck S."/>
            <person name="Rosenblum E."/>
            <person name="Stajich J."/>
            <person name="Eisen M."/>
            <person name="Grigoriev I.V."/>
        </authorList>
    </citation>
    <scope>NUCLEOTIDE SEQUENCE [LARGE SCALE GENOMIC DNA]</scope>
    <source>
        <strain evidence="9">JAM81 / FGSC 10211</strain>
    </source>
</reference>
<dbReference type="OMA" id="RGIDEQW"/>
<keyword evidence="6" id="KW-0539">Nucleus</keyword>
<name>F4PDJ4_BATDJ</name>
<accession>F4PDJ4</accession>
<dbReference type="InterPro" id="IPR000717">
    <property type="entry name" value="PCI_dom"/>
</dbReference>
<dbReference type="Gene3D" id="1.25.40.570">
    <property type="match status" value="1"/>
</dbReference>
<evidence type="ECO:0000256" key="5">
    <source>
        <dbReference type="ARBA" id="ARBA00022790"/>
    </source>
</evidence>
<dbReference type="HOGENOM" id="CLU_022348_1_0_1"/>
<dbReference type="STRING" id="684364.F4PDJ4"/>
<comment type="subcellular location">
    <subcellularLocation>
        <location evidence="2">Cytoplasm</location>
    </subcellularLocation>
    <subcellularLocation>
        <location evidence="1">Nucleus</location>
    </subcellularLocation>
</comment>
<dbReference type="SUPFAM" id="SSF46785">
    <property type="entry name" value="Winged helix' DNA-binding domain"/>
    <property type="match status" value="1"/>
</dbReference>
<dbReference type="PROSITE" id="PS50250">
    <property type="entry name" value="PCI"/>
    <property type="match status" value="1"/>
</dbReference>
<dbReference type="InterPro" id="IPR045135">
    <property type="entry name" value="Rpn7_N"/>
</dbReference>
<dbReference type="Proteomes" id="UP000007241">
    <property type="component" value="Unassembled WGS sequence"/>
</dbReference>
<dbReference type="PANTHER" id="PTHR14145">
    <property type="entry name" value="26S PROTESOME SUBUNIT 6"/>
    <property type="match status" value="1"/>
</dbReference>
<dbReference type="InterPro" id="IPR036390">
    <property type="entry name" value="WH_DNA-bd_sf"/>
</dbReference>
<dbReference type="SMART" id="SM00088">
    <property type="entry name" value="PINT"/>
    <property type="match status" value="1"/>
</dbReference>
<protein>
    <recommendedName>
        <fullName evidence="7">PCI domain-containing protein</fullName>
    </recommendedName>
</protein>
<dbReference type="PANTHER" id="PTHR14145:SF2">
    <property type="entry name" value="COP9 SIGNALOSOME COMPLEX SUBUNIT 1"/>
    <property type="match status" value="1"/>
</dbReference>
<dbReference type="Pfam" id="PF01399">
    <property type="entry name" value="PCI"/>
    <property type="match status" value="1"/>
</dbReference>
<evidence type="ECO:0000256" key="6">
    <source>
        <dbReference type="ARBA" id="ARBA00023242"/>
    </source>
</evidence>
<dbReference type="GO" id="GO:0008180">
    <property type="term" value="C:COP9 signalosome"/>
    <property type="evidence" value="ECO:0000318"/>
    <property type="project" value="GO_Central"/>
</dbReference>
<keyword evidence="9" id="KW-1185">Reference proteome</keyword>
<keyword evidence="5" id="KW-0736">Signalosome</keyword>
<dbReference type="InParanoid" id="F4PDJ4"/>
<dbReference type="GO" id="GO:0005737">
    <property type="term" value="C:cytoplasm"/>
    <property type="evidence" value="ECO:0007669"/>
    <property type="project" value="UniProtKB-SubCell"/>
</dbReference>